<protein>
    <submittedName>
        <fullName evidence="1">Uncharacterized protein</fullName>
    </submittedName>
</protein>
<evidence type="ECO:0000313" key="1">
    <source>
        <dbReference type="EMBL" id="MPN23375.1"/>
    </source>
</evidence>
<accession>A0A645G9Q3</accession>
<dbReference type="AlphaFoldDB" id="A0A645G9Q3"/>
<gene>
    <name evidence="1" type="ORF">SDC9_170763</name>
</gene>
<comment type="caution">
    <text evidence="1">The sequence shown here is derived from an EMBL/GenBank/DDBJ whole genome shotgun (WGS) entry which is preliminary data.</text>
</comment>
<proteinExistence type="predicted"/>
<reference evidence="1" key="1">
    <citation type="submission" date="2019-08" db="EMBL/GenBank/DDBJ databases">
        <authorList>
            <person name="Kucharzyk K."/>
            <person name="Murdoch R.W."/>
            <person name="Higgins S."/>
            <person name="Loffler F."/>
        </authorList>
    </citation>
    <scope>NUCLEOTIDE SEQUENCE</scope>
</reference>
<name>A0A645G9Q3_9ZZZZ</name>
<organism evidence="1">
    <name type="scientific">bioreactor metagenome</name>
    <dbReference type="NCBI Taxonomy" id="1076179"/>
    <lineage>
        <taxon>unclassified sequences</taxon>
        <taxon>metagenomes</taxon>
        <taxon>ecological metagenomes</taxon>
    </lineage>
</organism>
<sequence>MNSQDRKRLRREVFARREPVSFAPIQVKEPLTIYMEPLYMRPTVFLHLNTDIPTEISIAAENLSRQTGAPYYYAEDALYRLYLRYYHVQLSLL</sequence>
<dbReference type="EMBL" id="VSSQ01071858">
    <property type="protein sequence ID" value="MPN23375.1"/>
    <property type="molecule type" value="Genomic_DNA"/>
</dbReference>